<evidence type="ECO:0008006" key="4">
    <source>
        <dbReference type="Google" id="ProtNLM"/>
    </source>
</evidence>
<feature type="chain" id="PRO_5017979842" description="Lipoprotein" evidence="1">
    <location>
        <begin position="26"/>
        <end position="75"/>
    </location>
</feature>
<dbReference type="PROSITE" id="PS51257">
    <property type="entry name" value="PROKAR_LIPOPROTEIN"/>
    <property type="match status" value="1"/>
</dbReference>
<protein>
    <recommendedName>
        <fullName evidence="4">Lipoprotein</fullName>
    </recommendedName>
</protein>
<proteinExistence type="predicted"/>
<comment type="caution">
    <text evidence="2">The sequence shown here is derived from an EMBL/GenBank/DDBJ whole genome shotgun (WGS) entry which is preliminary data.</text>
</comment>
<sequence length="75" mass="7896">MGSFPRRSFAMKIATLALVSCIVLAGCSSPGSKARTCEVFSPASVNVPTTDNTQRVEAHVTGEPAGDRNQEQNCP</sequence>
<evidence type="ECO:0000313" key="2">
    <source>
        <dbReference type="EMBL" id="RMR51792.1"/>
    </source>
</evidence>
<gene>
    <name evidence="2" type="ORF">ALP84_101041</name>
</gene>
<name>A0A3M4VLE8_PSECI</name>
<dbReference type="EMBL" id="RBRY01000154">
    <property type="protein sequence ID" value="RMR51792.1"/>
    <property type="molecule type" value="Genomic_DNA"/>
</dbReference>
<reference evidence="2 3" key="1">
    <citation type="submission" date="2018-08" db="EMBL/GenBank/DDBJ databases">
        <title>Recombination of ecologically and evolutionarily significant loci maintains genetic cohesion in the Pseudomonas syringae species complex.</title>
        <authorList>
            <person name="Dillon M."/>
            <person name="Thakur S."/>
            <person name="Almeida R.N.D."/>
            <person name="Weir B.S."/>
            <person name="Guttman D.S."/>
        </authorList>
    </citation>
    <scope>NUCLEOTIDE SEQUENCE [LARGE SCALE GENOMIC DNA]</scope>
    <source>
        <strain evidence="2 3">ICMP 6917</strain>
    </source>
</reference>
<organism evidence="2 3">
    <name type="scientific">Pseudomonas cichorii</name>
    <dbReference type="NCBI Taxonomy" id="36746"/>
    <lineage>
        <taxon>Bacteria</taxon>
        <taxon>Pseudomonadati</taxon>
        <taxon>Pseudomonadota</taxon>
        <taxon>Gammaproteobacteria</taxon>
        <taxon>Pseudomonadales</taxon>
        <taxon>Pseudomonadaceae</taxon>
        <taxon>Pseudomonas</taxon>
    </lineage>
</organism>
<dbReference type="AlphaFoldDB" id="A0A3M4VLE8"/>
<evidence type="ECO:0000313" key="3">
    <source>
        <dbReference type="Proteomes" id="UP000278332"/>
    </source>
</evidence>
<feature type="signal peptide" evidence="1">
    <location>
        <begin position="1"/>
        <end position="25"/>
    </location>
</feature>
<accession>A0A3M4VLE8</accession>
<evidence type="ECO:0000256" key="1">
    <source>
        <dbReference type="SAM" id="SignalP"/>
    </source>
</evidence>
<dbReference type="Proteomes" id="UP000278332">
    <property type="component" value="Unassembled WGS sequence"/>
</dbReference>
<keyword evidence="1" id="KW-0732">Signal</keyword>